<feature type="transmembrane region" description="Helical" evidence="1">
    <location>
        <begin position="180"/>
        <end position="202"/>
    </location>
</feature>
<feature type="transmembrane region" description="Helical" evidence="1">
    <location>
        <begin position="50"/>
        <end position="73"/>
    </location>
</feature>
<feature type="transmembrane region" description="Helical" evidence="1">
    <location>
        <begin position="85"/>
        <end position="108"/>
    </location>
</feature>
<name>A0A1G8B962_9MICO</name>
<feature type="transmembrane region" description="Helical" evidence="1">
    <location>
        <begin position="223"/>
        <end position="245"/>
    </location>
</feature>
<evidence type="ECO:0000256" key="1">
    <source>
        <dbReference type="SAM" id="Phobius"/>
    </source>
</evidence>
<feature type="transmembrane region" description="Helical" evidence="1">
    <location>
        <begin position="114"/>
        <end position="136"/>
    </location>
</feature>
<dbReference type="AlphaFoldDB" id="A0A1G8B962"/>
<dbReference type="Proteomes" id="UP000198822">
    <property type="component" value="Chromosome I"/>
</dbReference>
<evidence type="ECO:0000313" key="2">
    <source>
        <dbReference type="EMBL" id="SDH29644.1"/>
    </source>
</evidence>
<feature type="transmembrane region" description="Helical" evidence="1">
    <location>
        <begin position="157"/>
        <end position="174"/>
    </location>
</feature>
<feature type="transmembrane region" description="Helical" evidence="1">
    <location>
        <begin position="359"/>
        <end position="379"/>
    </location>
</feature>
<feature type="transmembrane region" description="Helical" evidence="1">
    <location>
        <begin position="385"/>
        <end position="406"/>
    </location>
</feature>
<keyword evidence="1" id="KW-0812">Transmembrane</keyword>
<feature type="transmembrane region" description="Helical" evidence="1">
    <location>
        <begin position="289"/>
        <end position="313"/>
    </location>
</feature>
<accession>A0A1G8B962</accession>
<organism evidence="2 3">
    <name type="scientific">Agrococcus jejuensis</name>
    <dbReference type="NCBI Taxonomy" id="399736"/>
    <lineage>
        <taxon>Bacteria</taxon>
        <taxon>Bacillati</taxon>
        <taxon>Actinomycetota</taxon>
        <taxon>Actinomycetes</taxon>
        <taxon>Micrococcales</taxon>
        <taxon>Microbacteriaceae</taxon>
        <taxon>Agrococcus</taxon>
    </lineage>
</organism>
<dbReference type="STRING" id="399736.SAMN04489720_0748"/>
<keyword evidence="1" id="KW-1133">Transmembrane helix</keyword>
<keyword evidence="1" id="KW-0472">Membrane</keyword>
<dbReference type="EMBL" id="LT629695">
    <property type="protein sequence ID" value="SDH29644.1"/>
    <property type="molecule type" value="Genomic_DNA"/>
</dbReference>
<proteinExistence type="predicted"/>
<feature type="transmembrane region" description="Helical" evidence="1">
    <location>
        <begin position="325"/>
        <end position="347"/>
    </location>
</feature>
<evidence type="ECO:0008006" key="4">
    <source>
        <dbReference type="Google" id="ProtNLM"/>
    </source>
</evidence>
<keyword evidence="3" id="KW-1185">Reference proteome</keyword>
<gene>
    <name evidence="2" type="ORF">SAMN04489720_0748</name>
</gene>
<reference evidence="3" key="1">
    <citation type="submission" date="2016-10" db="EMBL/GenBank/DDBJ databases">
        <authorList>
            <person name="Varghese N."/>
            <person name="Submissions S."/>
        </authorList>
    </citation>
    <scope>NUCLEOTIDE SEQUENCE [LARGE SCALE GENOMIC DNA]</scope>
    <source>
        <strain evidence="3">DSM 22002</strain>
    </source>
</reference>
<sequence length="422" mass="42055">MIVATPPRAPTVVRRVSTTLVDQAASSGANLLMVVAVAQRLAPDTFGAFAIAYAGLVLVLACCRAWLGLPLALSTAADAVERRRLLGGACLLVLAAAPLVVGGIGFALPGVLALVGTATSPSTSLAVAVAAVLACLQDLARYAAVADDRPGRALASDLVWLGGIAVLLVAPIALDERAVMLAWFAVIAASAATGLVLTRPILSLRHASALVERGGGARGGSTVVALLSTGTALALSTLVAATFGAAASGSLLGAGTLLGPVNLLLALLDLAVLGRIVGLPPPHRRHVLVRVLAALWVVQLAWTLVLLALPTAVGEAVLGATWPGAHALVGLVSVEYAVAAAVAVVSLDLKVRDVGGAMVLARIAAGVVVLGGTALLAALAAPLVAVPFAMLAGTVAALAIVLAGVARPPVRIHRRTFEEVAA</sequence>
<evidence type="ECO:0000313" key="3">
    <source>
        <dbReference type="Proteomes" id="UP000198822"/>
    </source>
</evidence>
<feature type="transmembrane region" description="Helical" evidence="1">
    <location>
        <begin position="257"/>
        <end position="277"/>
    </location>
</feature>
<protein>
    <recommendedName>
        <fullName evidence="4">Membrane protein involved in the export of O-antigen and teichoic acid</fullName>
    </recommendedName>
</protein>